<reference evidence="1" key="1">
    <citation type="journal article" date="2019" name="bioRxiv">
        <title>The Genome of the Zebra Mussel, Dreissena polymorpha: A Resource for Invasive Species Research.</title>
        <authorList>
            <person name="McCartney M.A."/>
            <person name="Auch B."/>
            <person name="Kono T."/>
            <person name="Mallez S."/>
            <person name="Zhang Y."/>
            <person name="Obille A."/>
            <person name="Becker A."/>
            <person name="Abrahante J.E."/>
            <person name="Garbe J."/>
            <person name="Badalamenti J.P."/>
            <person name="Herman A."/>
            <person name="Mangelson H."/>
            <person name="Liachko I."/>
            <person name="Sullivan S."/>
            <person name="Sone E.D."/>
            <person name="Koren S."/>
            <person name="Silverstein K.A.T."/>
            <person name="Beckman K.B."/>
            <person name="Gohl D.M."/>
        </authorList>
    </citation>
    <scope>NUCLEOTIDE SEQUENCE</scope>
    <source>
        <strain evidence="1">Duluth1</strain>
        <tissue evidence="1">Whole animal</tissue>
    </source>
</reference>
<dbReference type="Proteomes" id="UP000828390">
    <property type="component" value="Unassembled WGS sequence"/>
</dbReference>
<dbReference type="Gene3D" id="3.10.20.90">
    <property type="entry name" value="Phosphatidylinositol 3-kinase Catalytic Subunit, Chain A, domain 1"/>
    <property type="match status" value="1"/>
</dbReference>
<dbReference type="AlphaFoldDB" id="A0A9D4FVR5"/>
<reference evidence="1" key="2">
    <citation type="submission" date="2020-11" db="EMBL/GenBank/DDBJ databases">
        <authorList>
            <person name="McCartney M.A."/>
            <person name="Auch B."/>
            <person name="Kono T."/>
            <person name="Mallez S."/>
            <person name="Becker A."/>
            <person name="Gohl D.M."/>
            <person name="Silverstein K.A.T."/>
            <person name="Koren S."/>
            <person name="Bechman K.B."/>
            <person name="Herman A."/>
            <person name="Abrahante J.E."/>
            <person name="Garbe J."/>
        </authorList>
    </citation>
    <scope>NUCLEOTIDE SEQUENCE</scope>
    <source>
        <strain evidence="1">Duluth1</strain>
        <tissue evidence="1">Whole animal</tissue>
    </source>
</reference>
<comment type="caution">
    <text evidence="1">The sequence shown here is derived from an EMBL/GenBank/DDBJ whole genome shotgun (WGS) entry which is preliminary data.</text>
</comment>
<accession>A0A9D4FVR5</accession>
<dbReference type="InterPro" id="IPR029071">
    <property type="entry name" value="Ubiquitin-like_domsf"/>
</dbReference>
<name>A0A9D4FVR5_DREPO</name>
<organism evidence="1 2">
    <name type="scientific">Dreissena polymorpha</name>
    <name type="common">Zebra mussel</name>
    <name type="synonym">Mytilus polymorpha</name>
    <dbReference type="NCBI Taxonomy" id="45954"/>
    <lineage>
        <taxon>Eukaryota</taxon>
        <taxon>Metazoa</taxon>
        <taxon>Spiralia</taxon>
        <taxon>Lophotrochozoa</taxon>
        <taxon>Mollusca</taxon>
        <taxon>Bivalvia</taxon>
        <taxon>Autobranchia</taxon>
        <taxon>Heteroconchia</taxon>
        <taxon>Euheterodonta</taxon>
        <taxon>Imparidentia</taxon>
        <taxon>Neoheterodontei</taxon>
        <taxon>Myida</taxon>
        <taxon>Dreissenoidea</taxon>
        <taxon>Dreissenidae</taxon>
        <taxon>Dreissena</taxon>
    </lineage>
</organism>
<evidence type="ECO:0008006" key="3">
    <source>
        <dbReference type="Google" id="ProtNLM"/>
    </source>
</evidence>
<dbReference type="EMBL" id="JAIWYP010000006">
    <property type="protein sequence ID" value="KAH3805246.1"/>
    <property type="molecule type" value="Genomic_DNA"/>
</dbReference>
<keyword evidence="2" id="KW-1185">Reference proteome</keyword>
<dbReference type="SUPFAM" id="SSF54236">
    <property type="entry name" value="Ubiquitin-like"/>
    <property type="match status" value="1"/>
</dbReference>
<proteinExistence type="predicted"/>
<evidence type="ECO:0000313" key="1">
    <source>
        <dbReference type="EMBL" id="KAH3805246.1"/>
    </source>
</evidence>
<gene>
    <name evidence="1" type="ORF">DPMN_133543</name>
</gene>
<protein>
    <recommendedName>
        <fullName evidence="3">Ubiquitin-like domain-containing protein</fullName>
    </recommendedName>
</protein>
<evidence type="ECO:0000313" key="2">
    <source>
        <dbReference type="Proteomes" id="UP000828390"/>
    </source>
</evidence>
<sequence>MDMEDHRYLSSYNIQKDSILSLVVRLYDRIKIFVNNVAGKAINLEVEPLCLPLLMSSDDSKSRRVFPPISRG</sequence>